<dbReference type="RefSeq" id="XP_066614853.1">
    <property type="nucleotide sequence ID" value="XM_066757384.1"/>
</dbReference>
<feature type="compositionally biased region" description="Polar residues" evidence="1">
    <location>
        <begin position="173"/>
        <end position="187"/>
    </location>
</feature>
<dbReference type="EMBL" id="ATAM02000004">
    <property type="protein sequence ID" value="KAL0250666.1"/>
    <property type="molecule type" value="Genomic_DNA"/>
</dbReference>
<feature type="domain" description="BZIP" evidence="2">
    <location>
        <begin position="438"/>
        <end position="453"/>
    </location>
</feature>
<dbReference type="PROSITE" id="PS00036">
    <property type="entry name" value="BZIP_BASIC"/>
    <property type="match status" value="1"/>
</dbReference>
<feature type="region of interest" description="Disordered" evidence="1">
    <location>
        <begin position="70"/>
        <end position="89"/>
    </location>
</feature>
<reference evidence="3" key="1">
    <citation type="submission" date="2015-01" db="EMBL/GenBank/DDBJ databases">
        <authorList>
            <consortium name="The Broad Institute Genomics Platform"/>
            <person name="Cuomo C."/>
            <person name="Litvintseva A."/>
            <person name="Chen Y."/>
            <person name="Heitman J."/>
            <person name="Sun S."/>
            <person name="Springer D."/>
            <person name="Dromer F."/>
            <person name="Young S."/>
            <person name="Zeng Q."/>
            <person name="Gargeya S."/>
            <person name="Abouelleil A."/>
            <person name="Alvarado L."/>
            <person name="Chapman S.B."/>
            <person name="Gainer-Dewar J."/>
            <person name="Goldberg J."/>
            <person name="Griggs A."/>
            <person name="Gujja S."/>
            <person name="Hansen M."/>
            <person name="Howarth C."/>
            <person name="Imamovic A."/>
            <person name="Larimer J."/>
            <person name="Murphy C."/>
            <person name="Naylor J."/>
            <person name="Pearson M."/>
            <person name="Priest M."/>
            <person name="Roberts A."/>
            <person name="Saif S."/>
            <person name="Shea T."/>
            <person name="Sykes S."/>
            <person name="Wortman J."/>
            <person name="Nusbaum C."/>
            <person name="Birren B."/>
        </authorList>
    </citation>
    <scope>NUCLEOTIDE SEQUENCE</scope>
    <source>
        <strain evidence="3">IND107</strain>
    </source>
</reference>
<dbReference type="Proteomes" id="UP000054399">
    <property type="component" value="Unassembled WGS sequence"/>
</dbReference>
<evidence type="ECO:0000313" key="4">
    <source>
        <dbReference type="Proteomes" id="UP000054399"/>
    </source>
</evidence>
<feature type="region of interest" description="Disordered" evidence="1">
    <location>
        <begin position="150"/>
        <end position="195"/>
    </location>
</feature>
<feature type="compositionally biased region" description="Basic and acidic residues" evidence="1">
    <location>
        <begin position="416"/>
        <end position="440"/>
    </location>
</feature>
<feature type="region of interest" description="Disordered" evidence="1">
    <location>
        <begin position="366"/>
        <end position="451"/>
    </location>
</feature>
<sequence>MKDKNCSYASRPSMGLMRNGGGSGIKGWGVAVQLITLLTTAHTPPPSSAHSLPFPRHPPPISTLIPAAALPTRASRSSPPKLSSRDQTLLSKPSVKGWSLYPLQGRQLDKRYPEWSIHGWHEDAQRLLQPRQAMTPSNVYAKLRPISRGSYSSGSHFDKSSRAHPPPGWGENMDNTSQTFASPSLQADTRHPLPLRPINSEAKLCERSYRLITYGTELTEQENHAMARALDTGKESSGRRTNFGRSPSGKMRSIVFAPNTPPSCHPTKSIVLCTENEWSSSITRSATNHPASHLNVTTYRSDFHQSSQSPVAPKAAFEEDELDSTSSSSSCSSELSGYEDNDDFESSDKSGEDFPIKLRLRVPHLSSIPSTSPVKSIDSENVTSSSSNYTPTSNTKRTRRLNSTSTPSPIPLSSWGEERGNEVLKDSRQKEQRRNRERGGEQNAMAQKKFRWKKKQMAEKMAADLESANVTTSKLQKQLAERDSLVSDLQSELSLYKRKFGECTLI</sequence>
<comment type="caution">
    <text evidence="3">The sequence shown here is derived from an EMBL/GenBank/DDBJ whole genome shotgun (WGS) entry which is preliminary data.</text>
</comment>
<evidence type="ECO:0000313" key="3">
    <source>
        <dbReference type="EMBL" id="KAL0250666.1"/>
    </source>
</evidence>
<feature type="compositionally biased region" description="Polar residues" evidence="1">
    <location>
        <begin position="74"/>
        <end position="89"/>
    </location>
</feature>
<evidence type="ECO:0000259" key="2">
    <source>
        <dbReference type="PROSITE" id="PS00036"/>
    </source>
</evidence>
<feature type="compositionally biased region" description="Low complexity" evidence="1">
    <location>
        <begin position="381"/>
        <end position="395"/>
    </location>
</feature>
<dbReference type="GeneID" id="91989705"/>
<gene>
    <name evidence="3" type="ORF">I308_102849</name>
</gene>
<proteinExistence type="predicted"/>
<accession>A0ABR3BXV2</accession>
<organism evidence="3 4">
    <name type="scientific">Cryptococcus tetragattii IND107</name>
    <dbReference type="NCBI Taxonomy" id="1296105"/>
    <lineage>
        <taxon>Eukaryota</taxon>
        <taxon>Fungi</taxon>
        <taxon>Dikarya</taxon>
        <taxon>Basidiomycota</taxon>
        <taxon>Agaricomycotina</taxon>
        <taxon>Tremellomycetes</taxon>
        <taxon>Tremellales</taxon>
        <taxon>Cryptococcaceae</taxon>
        <taxon>Cryptococcus</taxon>
        <taxon>Cryptococcus gattii species complex</taxon>
    </lineage>
</organism>
<dbReference type="InterPro" id="IPR004827">
    <property type="entry name" value="bZIP"/>
</dbReference>
<protein>
    <recommendedName>
        <fullName evidence="2">BZIP domain-containing protein</fullName>
    </recommendedName>
</protein>
<feature type="compositionally biased region" description="Low complexity" evidence="1">
    <location>
        <begin position="324"/>
        <end position="336"/>
    </location>
</feature>
<reference evidence="3" key="2">
    <citation type="submission" date="2024-01" db="EMBL/GenBank/DDBJ databases">
        <title>Comparative genomics of Cryptococcus and Kwoniella reveals pathogenesis evolution and contrasting modes of karyotype evolution via chromosome fusion or intercentromeric recombination.</title>
        <authorList>
            <person name="Coelho M.A."/>
            <person name="David-Palma M."/>
            <person name="Shea T."/>
            <person name="Bowers K."/>
            <person name="Mcginley-Smith S."/>
            <person name="Mohammad A.W."/>
            <person name="Gnirke A."/>
            <person name="Yurkov A.M."/>
            <person name="Nowrousian M."/>
            <person name="Sun S."/>
            <person name="Cuomo C.A."/>
            <person name="Heitman J."/>
        </authorList>
    </citation>
    <scope>NUCLEOTIDE SEQUENCE</scope>
    <source>
        <strain evidence="3">IND107</strain>
    </source>
</reference>
<feature type="compositionally biased region" description="Low complexity" evidence="1">
    <location>
        <begin position="403"/>
        <end position="414"/>
    </location>
</feature>
<keyword evidence="4" id="KW-1185">Reference proteome</keyword>
<name>A0ABR3BXV2_9TREE</name>
<evidence type="ECO:0000256" key="1">
    <source>
        <dbReference type="SAM" id="MobiDB-lite"/>
    </source>
</evidence>
<feature type="region of interest" description="Disordered" evidence="1">
    <location>
        <begin position="232"/>
        <end position="260"/>
    </location>
</feature>
<feature type="region of interest" description="Disordered" evidence="1">
    <location>
        <begin position="304"/>
        <end position="350"/>
    </location>
</feature>